<organism evidence="1">
    <name type="scientific">marine sediment metagenome</name>
    <dbReference type="NCBI Taxonomy" id="412755"/>
    <lineage>
        <taxon>unclassified sequences</taxon>
        <taxon>metagenomes</taxon>
        <taxon>ecological metagenomes</taxon>
    </lineage>
</organism>
<sequence length="265" mass="30491">MRQLKEDTIKSNLIESQQSAFGPVCVYQNQEYRWLTLAQKTNEDITIQGVMNLTHPEQVIVPVNQCMLLFLLKPENTLNILNLGLGTAGFERVMYYLQNNTPYINAINTFNTVEINTNIASIAAQHFNLPSNHNTYLQCAEQYIAQCTDHFNVITIDIFSGEYHLPFLTSDSFWQNINMCSEQSTQVIVNLNPQTGQELQMLLVLLRQHFKCLAIIEFNEYKNIVIILSQHTLMHINVDEIQNSPVFINFAPALYKSINSIYHIE</sequence>
<accession>A0A0F9A912</accession>
<evidence type="ECO:0008006" key="2">
    <source>
        <dbReference type="Google" id="ProtNLM"/>
    </source>
</evidence>
<name>A0A0F9A912_9ZZZZ</name>
<evidence type="ECO:0000313" key="1">
    <source>
        <dbReference type="EMBL" id="KKK94670.1"/>
    </source>
</evidence>
<gene>
    <name evidence="1" type="ORF">LCGC14_2680530</name>
</gene>
<proteinExistence type="predicted"/>
<dbReference type="Gene3D" id="3.40.50.150">
    <property type="entry name" value="Vaccinia Virus protein VP39"/>
    <property type="match status" value="1"/>
</dbReference>
<protein>
    <recommendedName>
        <fullName evidence="2">PABS domain-containing protein</fullName>
    </recommendedName>
</protein>
<comment type="caution">
    <text evidence="1">The sequence shown here is derived from an EMBL/GenBank/DDBJ whole genome shotgun (WGS) entry which is preliminary data.</text>
</comment>
<dbReference type="EMBL" id="LAZR01047244">
    <property type="protein sequence ID" value="KKK94670.1"/>
    <property type="molecule type" value="Genomic_DNA"/>
</dbReference>
<dbReference type="InterPro" id="IPR029063">
    <property type="entry name" value="SAM-dependent_MTases_sf"/>
</dbReference>
<dbReference type="SUPFAM" id="SSF53335">
    <property type="entry name" value="S-adenosyl-L-methionine-dependent methyltransferases"/>
    <property type="match status" value="1"/>
</dbReference>
<dbReference type="AlphaFoldDB" id="A0A0F9A912"/>
<reference evidence="1" key="1">
    <citation type="journal article" date="2015" name="Nature">
        <title>Complex archaea that bridge the gap between prokaryotes and eukaryotes.</title>
        <authorList>
            <person name="Spang A."/>
            <person name="Saw J.H."/>
            <person name="Jorgensen S.L."/>
            <person name="Zaremba-Niedzwiedzka K."/>
            <person name="Martijn J."/>
            <person name="Lind A.E."/>
            <person name="van Eijk R."/>
            <person name="Schleper C."/>
            <person name="Guy L."/>
            <person name="Ettema T.J."/>
        </authorList>
    </citation>
    <scope>NUCLEOTIDE SEQUENCE</scope>
</reference>